<protein>
    <recommendedName>
        <fullName evidence="1">YprB ribonuclease H-like domain-containing protein</fullName>
    </recommendedName>
</protein>
<dbReference type="InterPro" id="IPR012337">
    <property type="entry name" value="RNaseH-like_sf"/>
</dbReference>
<dbReference type="InterPro" id="IPR038720">
    <property type="entry name" value="YprB_RNase_H-like_dom"/>
</dbReference>
<dbReference type="InterPro" id="IPR036397">
    <property type="entry name" value="RNaseH_sf"/>
</dbReference>
<dbReference type="EMBL" id="MHCJ01000006">
    <property type="protein sequence ID" value="OGY17827.1"/>
    <property type="molecule type" value="Genomic_DNA"/>
</dbReference>
<dbReference type="AlphaFoldDB" id="A0A1G1VRH1"/>
<dbReference type="SUPFAM" id="SSF53098">
    <property type="entry name" value="Ribonuclease H-like"/>
    <property type="match status" value="1"/>
</dbReference>
<sequence>MNEVILDLETKKAFVESGKYDPKQLGVSFVGICRRAMDTEDRGSGELSGFFEDQLDALWPILEQADRIIGFNIIDFDYPVLSAHYHGDISSFPTLDILAEVKKTVGHRVSLDALAKETLGTEKSGTGLDALLYYEQGRFEELASYCLSDVRITRDLYDFGRTHGQLKFKNKWNRLMTVPVDFSFTGEAKVQMSLL</sequence>
<reference evidence="2 3" key="1">
    <citation type="journal article" date="2016" name="Nat. Commun.">
        <title>Thousands of microbial genomes shed light on interconnected biogeochemical processes in an aquifer system.</title>
        <authorList>
            <person name="Anantharaman K."/>
            <person name="Brown C.T."/>
            <person name="Hug L.A."/>
            <person name="Sharon I."/>
            <person name="Castelle C.J."/>
            <person name="Probst A.J."/>
            <person name="Thomas B.C."/>
            <person name="Singh A."/>
            <person name="Wilkins M.J."/>
            <person name="Karaoz U."/>
            <person name="Brodie E.L."/>
            <person name="Williams K.H."/>
            <person name="Hubbard S.S."/>
            <person name="Banfield J.F."/>
        </authorList>
    </citation>
    <scope>NUCLEOTIDE SEQUENCE [LARGE SCALE GENOMIC DNA]</scope>
</reference>
<evidence type="ECO:0000259" key="1">
    <source>
        <dbReference type="Pfam" id="PF13482"/>
    </source>
</evidence>
<proteinExistence type="predicted"/>
<gene>
    <name evidence="2" type="ORF">A2786_00695</name>
</gene>
<dbReference type="GO" id="GO:0003676">
    <property type="term" value="F:nucleic acid binding"/>
    <property type="evidence" value="ECO:0007669"/>
    <property type="project" value="InterPro"/>
</dbReference>
<comment type="caution">
    <text evidence="2">The sequence shown here is derived from an EMBL/GenBank/DDBJ whole genome shotgun (WGS) entry which is preliminary data.</text>
</comment>
<feature type="domain" description="YprB ribonuclease H-like" evidence="1">
    <location>
        <begin position="58"/>
        <end position="158"/>
    </location>
</feature>
<accession>A0A1G1VRH1</accession>
<organism evidence="2 3">
    <name type="scientific">Candidatus Chisholmbacteria bacterium RIFCSPHIGHO2_01_FULL_52_32</name>
    <dbReference type="NCBI Taxonomy" id="1797591"/>
    <lineage>
        <taxon>Bacteria</taxon>
        <taxon>Candidatus Chisholmiibacteriota</taxon>
    </lineage>
</organism>
<dbReference type="Proteomes" id="UP000179233">
    <property type="component" value="Unassembled WGS sequence"/>
</dbReference>
<name>A0A1G1VRH1_9BACT</name>
<evidence type="ECO:0000313" key="2">
    <source>
        <dbReference type="EMBL" id="OGY17827.1"/>
    </source>
</evidence>
<dbReference type="Pfam" id="PF13482">
    <property type="entry name" value="RNase_H_2"/>
    <property type="match status" value="1"/>
</dbReference>
<dbReference type="Gene3D" id="3.30.420.10">
    <property type="entry name" value="Ribonuclease H-like superfamily/Ribonuclease H"/>
    <property type="match status" value="1"/>
</dbReference>
<evidence type="ECO:0000313" key="3">
    <source>
        <dbReference type="Proteomes" id="UP000179233"/>
    </source>
</evidence>